<organism evidence="2 3">
    <name type="scientific">Microbulbifer harenosus</name>
    <dbReference type="NCBI Taxonomy" id="2576840"/>
    <lineage>
        <taxon>Bacteria</taxon>
        <taxon>Pseudomonadati</taxon>
        <taxon>Pseudomonadota</taxon>
        <taxon>Gammaproteobacteria</taxon>
        <taxon>Cellvibrionales</taxon>
        <taxon>Microbulbiferaceae</taxon>
        <taxon>Microbulbifer</taxon>
    </lineage>
</organism>
<proteinExistence type="predicted"/>
<keyword evidence="1" id="KW-0472">Membrane</keyword>
<evidence type="ECO:0008006" key="4">
    <source>
        <dbReference type="Google" id="ProtNLM"/>
    </source>
</evidence>
<keyword evidence="1" id="KW-1133">Transmembrane helix</keyword>
<feature type="transmembrane region" description="Helical" evidence="1">
    <location>
        <begin position="12"/>
        <end position="33"/>
    </location>
</feature>
<comment type="caution">
    <text evidence="2">The sequence shown here is derived from an EMBL/GenBank/DDBJ whole genome shotgun (WGS) entry which is preliminary data.</text>
</comment>
<reference evidence="2 3" key="1">
    <citation type="submission" date="2019-05" db="EMBL/GenBank/DDBJ databases">
        <title>Microbulbifer harenosus sp. nov., an alginate-degrading bacterium isolated from coastal sand.</title>
        <authorList>
            <person name="Huang H."/>
            <person name="Mo K."/>
            <person name="Bao S."/>
        </authorList>
    </citation>
    <scope>NUCLEOTIDE SEQUENCE [LARGE SCALE GENOMIC DNA]</scope>
    <source>
        <strain evidence="2 3">HB161719</strain>
    </source>
</reference>
<dbReference type="EMBL" id="VANI01000021">
    <property type="protein sequence ID" value="TLM74425.1"/>
    <property type="molecule type" value="Genomic_DNA"/>
</dbReference>
<name>A0ABY2UH94_9GAMM</name>
<gene>
    <name evidence="2" type="ORF">FDY93_17400</name>
</gene>
<evidence type="ECO:0000256" key="1">
    <source>
        <dbReference type="SAM" id="Phobius"/>
    </source>
</evidence>
<keyword evidence="1" id="KW-0812">Transmembrane</keyword>
<keyword evidence="3" id="KW-1185">Reference proteome</keyword>
<dbReference type="Proteomes" id="UP000306791">
    <property type="component" value="Unassembled WGS sequence"/>
</dbReference>
<protein>
    <recommendedName>
        <fullName evidence="4">Solute-binding protein family 3/N-terminal domain-containing protein</fullName>
    </recommendedName>
</protein>
<evidence type="ECO:0000313" key="3">
    <source>
        <dbReference type="Proteomes" id="UP000306791"/>
    </source>
</evidence>
<sequence length="283" mass="31425">MTTPLFLARRRIYFTALGLLLAAGVALCIWSAGQRVTPPVLGDYHLYQCDTGGAAGSPVFKLQLVTSVRAREIAERLCAAPSVQRIYRGVQVSWKPRALLTAEEILSEEYDLIWSRSHSMAGLVPEYGDYYEPLLHYDHYRVYWYSRGGAPQLTADYFHGKRVGLLNDKLSHTLYLLPLASLKEAGVNFSEENLRYFDDAVSLYQAFARDELDLVSGGDYVRTDLDIPLSRTLISGDANAATLFVRKTRAGATDCAVAEAFDGLADAYLRGRRVFAGAEHCVP</sequence>
<evidence type="ECO:0000313" key="2">
    <source>
        <dbReference type="EMBL" id="TLM74425.1"/>
    </source>
</evidence>
<accession>A0ABY2UH94</accession>
<dbReference type="RefSeq" id="WP_138237024.1">
    <property type="nucleotide sequence ID" value="NZ_CP185860.1"/>
</dbReference>